<dbReference type="AlphaFoldDB" id="B6QD09"/>
<dbReference type="EMBL" id="DS995901">
    <property type="protein sequence ID" value="EEA24707.1"/>
    <property type="molecule type" value="Genomic_DNA"/>
</dbReference>
<accession>B6QD09</accession>
<dbReference type="PhylomeDB" id="B6QD09"/>
<dbReference type="STRING" id="441960.B6QD09"/>
<dbReference type="InterPro" id="IPR036928">
    <property type="entry name" value="AS_sf"/>
</dbReference>
<dbReference type="HOGENOM" id="CLU_1272679_0_0_1"/>
<name>B6QD09_TALMQ</name>
<dbReference type="SUPFAM" id="SSF75304">
    <property type="entry name" value="Amidase signature (AS) enzymes"/>
    <property type="match status" value="1"/>
</dbReference>
<reference evidence="2" key="1">
    <citation type="journal article" date="2015" name="Genome Announc.">
        <title>Genome sequence of the AIDS-associated pathogen Penicillium marneffei (ATCC18224) and its near taxonomic relative Talaromyces stipitatus (ATCC10500).</title>
        <authorList>
            <person name="Nierman W.C."/>
            <person name="Fedorova-Abrams N.D."/>
            <person name="Andrianopoulos A."/>
        </authorList>
    </citation>
    <scope>NUCLEOTIDE SEQUENCE [LARGE SCALE GENOMIC DNA]</scope>
    <source>
        <strain evidence="2">ATCC 18224 / CBS 334.59 / QM 7333</strain>
    </source>
</reference>
<dbReference type="Proteomes" id="UP000001294">
    <property type="component" value="Unassembled WGS sequence"/>
</dbReference>
<sequence length="217" mass="23257">MDAIPKTPGGSASGSAVDVPAGFAILPIDVETIGTVPMDGVATVAKVIDSVFGMARSPQDLALITDAITKYPALPPAGYLKAMTNKRYGIRLGFLGESLWRLPNFLCELAVKQSVRWTKNPIPAVIGTLRRHGVHIQYPVSIPRGEDAWPSLGKIMREHEFPSAMDEYLEGLEHSKVHSPEEPVYLDSIGILTDSPLSSVATAAGESHPVLEELCGC</sequence>
<keyword evidence="2" id="KW-1185">Reference proteome</keyword>
<dbReference type="VEuPathDB" id="FungiDB:PMAA_086880"/>
<protein>
    <submittedName>
        <fullName evidence="1">Uncharacterized protein</fullName>
    </submittedName>
</protein>
<evidence type="ECO:0000313" key="1">
    <source>
        <dbReference type="EMBL" id="EEA24707.1"/>
    </source>
</evidence>
<evidence type="ECO:0000313" key="2">
    <source>
        <dbReference type="Proteomes" id="UP000001294"/>
    </source>
</evidence>
<dbReference type="Gene3D" id="3.90.1300.10">
    <property type="entry name" value="Amidase signature (AS) domain"/>
    <property type="match status" value="1"/>
</dbReference>
<proteinExistence type="predicted"/>
<organism evidence="1 2">
    <name type="scientific">Talaromyces marneffei (strain ATCC 18224 / CBS 334.59 / QM 7333)</name>
    <name type="common">Penicillium marneffei</name>
    <dbReference type="NCBI Taxonomy" id="441960"/>
    <lineage>
        <taxon>Eukaryota</taxon>
        <taxon>Fungi</taxon>
        <taxon>Dikarya</taxon>
        <taxon>Ascomycota</taxon>
        <taxon>Pezizomycotina</taxon>
        <taxon>Eurotiomycetes</taxon>
        <taxon>Eurotiomycetidae</taxon>
        <taxon>Eurotiales</taxon>
        <taxon>Trichocomaceae</taxon>
        <taxon>Talaromyces</taxon>
        <taxon>Talaromyces sect. Talaromyces</taxon>
    </lineage>
</organism>
<gene>
    <name evidence="1" type="ORF">PMAA_086880</name>
</gene>